<dbReference type="InterPro" id="IPR036249">
    <property type="entry name" value="Thioredoxin-like_sf"/>
</dbReference>
<protein>
    <recommendedName>
        <fullName evidence="2">Thioredoxin domain-containing protein</fullName>
    </recommendedName>
</protein>
<feature type="domain" description="Thioredoxin" evidence="2">
    <location>
        <begin position="8"/>
        <end position="162"/>
    </location>
</feature>
<dbReference type="PROSITE" id="PS51352">
    <property type="entry name" value="THIOREDOXIN_2"/>
    <property type="match status" value="1"/>
</dbReference>
<feature type="signal peptide" evidence="1">
    <location>
        <begin position="1"/>
        <end position="21"/>
    </location>
</feature>
<name>A0A1F6T4C7_9PROT</name>
<organism evidence="3 4">
    <name type="scientific">Candidatus Muproteobacteria bacterium RBG_16_62_13</name>
    <dbReference type="NCBI Taxonomy" id="1817756"/>
    <lineage>
        <taxon>Bacteria</taxon>
        <taxon>Pseudomonadati</taxon>
        <taxon>Pseudomonadota</taxon>
        <taxon>Candidatus Muproteobacteria</taxon>
    </lineage>
</organism>
<evidence type="ECO:0000313" key="3">
    <source>
        <dbReference type="EMBL" id="OGI39865.1"/>
    </source>
</evidence>
<dbReference type="Pfam" id="PF13098">
    <property type="entry name" value="Thioredoxin_2"/>
    <property type="match status" value="2"/>
</dbReference>
<gene>
    <name evidence="3" type="ORF">A2140_07265</name>
</gene>
<dbReference type="AlphaFoldDB" id="A0A1F6T4C7"/>
<evidence type="ECO:0000313" key="4">
    <source>
        <dbReference type="Proteomes" id="UP000178379"/>
    </source>
</evidence>
<dbReference type="InterPro" id="IPR012336">
    <property type="entry name" value="Thioredoxin-like_fold"/>
</dbReference>
<dbReference type="STRING" id="1817756.A2140_07265"/>
<dbReference type="SUPFAM" id="SSF52833">
    <property type="entry name" value="Thioredoxin-like"/>
    <property type="match status" value="2"/>
</dbReference>
<dbReference type="Proteomes" id="UP000178379">
    <property type="component" value="Unassembled WGS sequence"/>
</dbReference>
<comment type="caution">
    <text evidence="3">The sequence shown here is derived from an EMBL/GenBank/DDBJ whole genome shotgun (WGS) entry which is preliminary data.</text>
</comment>
<reference evidence="3 4" key="1">
    <citation type="journal article" date="2016" name="Nat. Commun.">
        <title>Thousands of microbial genomes shed light on interconnected biogeochemical processes in an aquifer system.</title>
        <authorList>
            <person name="Anantharaman K."/>
            <person name="Brown C.T."/>
            <person name="Hug L.A."/>
            <person name="Sharon I."/>
            <person name="Castelle C.J."/>
            <person name="Probst A.J."/>
            <person name="Thomas B.C."/>
            <person name="Singh A."/>
            <person name="Wilkins M.J."/>
            <person name="Karaoz U."/>
            <person name="Brodie E.L."/>
            <person name="Williams K.H."/>
            <person name="Hubbard S.S."/>
            <person name="Banfield J.F."/>
        </authorList>
    </citation>
    <scope>NUCLEOTIDE SEQUENCE [LARGE SCALE GENOMIC DNA]</scope>
</reference>
<evidence type="ECO:0000256" key="1">
    <source>
        <dbReference type="SAM" id="SignalP"/>
    </source>
</evidence>
<proteinExistence type="predicted"/>
<sequence length="335" mass="38659">MRNLLLSLSLIIACSALPASAANEGRITGGNNYTLPGWFKKSFLDLKEDLNQAKARNRHLFVFMHLDDCPYCARFLNENFREGGNRAFMENHFDVVPLNIRGANPVEWFDGKTYPEKVLADHLKVVATPTLVFVDADGKIVLRLNGYRQPAAFRQTLEFVHGRHYQTQTLASFVAQQKQKPVYEFRPHPSFVQTGDLGGYRQPLAVIFEDRDCADCPEVHERVFSHPEVLPELKKYRVVRLDAYSGAPIVDIDGRQTTPREWATKLNVVYRPGVVLFNEGKERARVDGMQHHFHFKTWLSYVSGQNYKRYPRFRDYNQVRQEELLKQGVTIDLSR</sequence>
<feature type="chain" id="PRO_5009526551" description="Thioredoxin domain-containing protein" evidence="1">
    <location>
        <begin position="22"/>
        <end position="335"/>
    </location>
</feature>
<evidence type="ECO:0000259" key="2">
    <source>
        <dbReference type="PROSITE" id="PS51352"/>
    </source>
</evidence>
<keyword evidence="1" id="KW-0732">Signal</keyword>
<dbReference type="EMBL" id="MFSQ01000076">
    <property type="protein sequence ID" value="OGI39865.1"/>
    <property type="molecule type" value="Genomic_DNA"/>
</dbReference>
<dbReference type="InterPro" id="IPR013766">
    <property type="entry name" value="Thioredoxin_domain"/>
</dbReference>
<dbReference type="Gene3D" id="3.40.30.10">
    <property type="entry name" value="Glutaredoxin"/>
    <property type="match status" value="2"/>
</dbReference>
<accession>A0A1F6T4C7</accession>